<dbReference type="AlphaFoldDB" id="A0A512CDA1"/>
<dbReference type="SUPFAM" id="SSF49373">
    <property type="entry name" value="Invasin/intimin cell-adhesion fragments"/>
    <property type="match status" value="1"/>
</dbReference>
<evidence type="ECO:0008006" key="8">
    <source>
        <dbReference type="Google" id="ProtNLM"/>
    </source>
</evidence>
<dbReference type="Pfam" id="PF14870">
    <property type="entry name" value="PSII_BNR"/>
    <property type="match status" value="1"/>
</dbReference>
<evidence type="ECO:0000259" key="4">
    <source>
        <dbReference type="Pfam" id="PF14870"/>
    </source>
</evidence>
<accession>A0A512CDA1</accession>
<evidence type="ECO:0000313" key="6">
    <source>
        <dbReference type="EMBL" id="GEO22181.1"/>
    </source>
</evidence>
<organism evidence="6 7">
    <name type="scientific">Cyclobacterium qasimii</name>
    <dbReference type="NCBI Taxonomy" id="1350429"/>
    <lineage>
        <taxon>Bacteria</taxon>
        <taxon>Pseudomonadati</taxon>
        <taxon>Bacteroidota</taxon>
        <taxon>Cytophagia</taxon>
        <taxon>Cytophagales</taxon>
        <taxon>Cyclobacteriaceae</taxon>
        <taxon>Cyclobacterium</taxon>
    </lineage>
</organism>
<dbReference type="InterPro" id="IPR008964">
    <property type="entry name" value="Invasin/intimin_cell_adhesion"/>
</dbReference>
<dbReference type="GO" id="GO:0009523">
    <property type="term" value="C:photosystem II"/>
    <property type="evidence" value="ECO:0007669"/>
    <property type="project" value="UniProtKB-KW"/>
</dbReference>
<dbReference type="NCBIfam" id="TIGR04183">
    <property type="entry name" value="Por_Secre_tail"/>
    <property type="match status" value="1"/>
</dbReference>
<keyword evidence="3" id="KW-1133">Transmembrane helix</keyword>
<dbReference type="PANTHER" id="PTHR47199:SF2">
    <property type="entry name" value="PHOTOSYSTEM II STABILITY_ASSEMBLY FACTOR HCF136, CHLOROPLASTIC"/>
    <property type="match status" value="1"/>
</dbReference>
<keyword evidence="1" id="KW-0602">Photosynthesis</keyword>
<dbReference type="EMBL" id="BJYV01000013">
    <property type="protein sequence ID" value="GEO22181.1"/>
    <property type="molecule type" value="Genomic_DNA"/>
</dbReference>
<dbReference type="InterPro" id="IPR036278">
    <property type="entry name" value="Sialidase_sf"/>
</dbReference>
<evidence type="ECO:0000256" key="2">
    <source>
        <dbReference type="ARBA" id="ARBA00023276"/>
    </source>
</evidence>
<dbReference type="Gene3D" id="2.130.10.10">
    <property type="entry name" value="YVTN repeat-like/Quinoprotein amine dehydrogenase"/>
    <property type="match status" value="4"/>
</dbReference>
<dbReference type="GO" id="GO:0015979">
    <property type="term" value="P:photosynthesis"/>
    <property type="evidence" value="ECO:0007669"/>
    <property type="project" value="UniProtKB-KW"/>
</dbReference>
<evidence type="ECO:0000259" key="5">
    <source>
        <dbReference type="Pfam" id="PF18962"/>
    </source>
</evidence>
<evidence type="ECO:0000256" key="1">
    <source>
        <dbReference type="ARBA" id="ARBA00022531"/>
    </source>
</evidence>
<keyword evidence="3" id="KW-0812">Transmembrane</keyword>
<keyword evidence="7" id="KW-1185">Reference proteome</keyword>
<feature type="domain" description="Secretion system C-terminal sorting" evidence="5">
    <location>
        <begin position="1029"/>
        <end position="1100"/>
    </location>
</feature>
<sequence>MVNNTAQGGGILYAFRIISLIVGLFLSFPSLCQWQRVSIGTDKTLTHISPVNGDTIYIAGFDGLFKTYDFGKTWHSKTIDELPGSYFYKTHFFNSKVGLGVGPIVMANSEAIAKTYDGGDNWNLVHAFNGGSWPREFNDVEFLDSKNGIAFGTNGRVLYTEDAGETWNVLISDRSTNYIGGSFYSAKEGYLLSGPHLQEINNLGQLNGVLTNNNLDFVAVEALSKNEIIISSRTKIYRTYDGASTWFIYDLPFSKVTTMFVKSSEIIYLGTENGVYVTYDGGSKWEWFKETKTQHVENIYLRNDGKGFIVGKDGMIFQTSNSGGPSVPLINFSYSVKGRCGYSYVQFENGSHESYNYKWFIDDQLVSTEFEDAIRITETFRGEISLIASNGVASDTLTKFIEVYVETVSADAGEDVFACYGEAVTLNPKIGHYNYSWHPTTGLSNPKIANPISTHPTTIEYVLTVTSGFGCSESDTVTIYREEPIPEVVWERMNVNTKWKIIDMQMVNDTLGFARTINRVLKSTDGGKNWHEMGSPSSHEDVGKIHFFSADTGFVASEYLYKTTDGGKSYSRTIGGIRDIEFLNSKIGYAVSYSINDKSSIYKTLDGGNSWEKQYERKGVIRRIECIDENNCTAVGEGDHYNSEMFLRTTDGKTWEKPTFISTGNDYFGIYDIDFIDDKLGFAKGGISKVWKTVDGGASWAIDYHLPTSNMIEFFDRNRGLSGTGFGQIYQTINGGKCWQYIGDTPPMSTRGIYIYKNNAFAFGSPPFNSNGDGYSYAEIYRAKFLKTQEIRFNSIAEMEFGDQNFHIQALASSNLPVQFTSSNNSVAIVNGNSISIKGAGTAVITASQAGDEEYMSAKSVSQNLVVKKADQTITFEIIVDKMYGDNPFDLISSASSGLNVTYSVVSGHATLSGNTLSLTESGNVTVKAIQEGNINFESAEATQSFCVLPPTPDITASGITLSSSSPESNQWFLNGELIQGATNSTFEAVSSGDYTVKVQGSCGSSFYSTIYQYTITSFELDLLKEVMLYPNPATDHITLDLPEGFDLISTRVINSLGVPIKHFTLEENGVYIKVGELVKGVYFLELKTSNVMHVKKFIVQ</sequence>
<gene>
    <name evidence="6" type="ORF">CQA01_27150</name>
</gene>
<proteinExistence type="predicted"/>
<dbReference type="SUPFAM" id="SSF110296">
    <property type="entry name" value="Oligoxyloglucan reducing end-specific cellobiohydrolase"/>
    <property type="match status" value="1"/>
</dbReference>
<keyword evidence="3" id="KW-0472">Membrane</keyword>
<dbReference type="Gene3D" id="2.60.40.1080">
    <property type="match status" value="1"/>
</dbReference>
<dbReference type="Proteomes" id="UP000321301">
    <property type="component" value="Unassembled WGS sequence"/>
</dbReference>
<dbReference type="PANTHER" id="PTHR47199">
    <property type="entry name" value="PHOTOSYSTEM II STABILITY/ASSEMBLY FACTOR HCF136, CHLOROPLASTIC"/>
    <property type="match status" value="1"/>
</dbReference>
<dbReference type="InterPro" id="IPR028203">
    <property type="entry name" value="PSII_CF48-like_dom"/>
</dbReference>
<dbReference type="InterPro" id="IPR015943">
    <property type="entry name" value="WD40/YVTN_repeat-like_dom_sf"/>
</dbReference>
<feature type="domain" description="Photosynthesis system II assembly factor Ycf48/Hcf136-like" evidence="4">
    <location>
        <begin position="488"/>
        <end position="635"/>
    </location>
</feature>
<evidence type="ECO:0000256" key="3">
    <source>
        <dbReference type="SAM" id="Phobius"/>
    </source>
</evidence>
<feature type="transmembrane region" description="Helical" evidence="3">
    <location>
        <begin position="12"/>
        <end position="31"/>
    </location>
</feature>
<dbReference type="Pfam" id="PF18962">
    <property type="entry name" value="Por_Secre_tail"/>
    <property type="match status" value="1"/>
</dbReference>
<evidence type="ECO:0000313" key="7">
    <source>
        <dbReference type="Proteomes" id="UP000321301"/>
    </source>
</evidence>
<protein>
    <recommendedName>
        <fullName evidence="8">Secretion system C-terminal sorting domain-containing protein</fullName>
    </recommendedName>
</protein>
<dbReference type="InterPro" id="IPR026444">
    <property type="entry name" value="Secre_tail"/>
</dbReference>
<comment type="caution">
    <text evidence="6">The sequence shown here is derived from an EMBL/GenBank/DDBJ whole genome shotgun (WGS) entry which is preliminary data.</text>
</comment>
<keyword evidence="2" id="KW-0604">Photosystem II</keyword>
<reference evidence="6 7" key="1">
    <citation type="submission" date="2019-07" db="EMBL/GenBank/DDBJ databases">
        <title>Whole genome shotgun sequence of Cyclobacterium qasimii NBRC 106168.</title>
        <authorList>
            <person name="Hosoyama A."/>
            <person name="Uohara A."/>
            <person name="Ohji S."/>
            <person name="Ichikawa N."/>
        </authorList>
    </citation>
    <scope>NUCLEOTIDE SEQUENCE [LARGE SCALE GENOMIC DNA]</scope>
    <source>
        <strain evidence="6 7">NBRC 106168</strain>
    </source>
</reference>
<name>A0A512CDA1_9BACT</name>
<dbReference type="SUPFAM" id="SSF50939">
    <property type="entry name" value="Sialidases"/>
    <property type="match status" value="1"/>
</dbReference>
<dbReference type="RefSeq" id="WP_020891357.1">
    <property type="nucleotide sequence ID" value="NZ_BJYV01000013.1"/>
</dbReference>